<sequence length="49" mass="6031">MPLWLRWSSFCRSENARRTEYLTEEYILSVAQVFDYRREHQSADCRDSK</sequence>
<protein>
    <submittedName>
        <fullName evidence="1">Uncharacterized protein</fullName>
    </submittedName>
</protein>
<keyword evidence="2" id="KW-1185">Reference proteome</keyword>
<organism evidence="1 2">
    <name type="scientific">Candidatus Nitrospira nitrosa</name>
    <dbReference type="NCBI Taxonomy" id="1742972"/>
    <lineage>
        <taxon>Bacteria</taxon>
        <taxon>Pseudomonadati</taxon>
        <taxon>Nitrospirota</taxon>
        <taxon>Nitrospiria</taxon>
        <taxon>Nitrospirales</taxon>
        <taxon>Nitrospiraceae</taxon>
        <taxon>Nitrospira</taxon>
    </lineage>
</organism>
<gene>
    <name evidence="1" type="ORF">COMA1_80017</name>
</gene>
<evidence type="ECO:0000313" key="1">
    <source>
        <dbReference type="EMBL" id="CUS39441.1"/>
    </source>
</evidence>
<evidence type="ECO:0000313" key="2">
    <source>
        <dbReference type="Proteomes" id="UP000199032"/>
    </source>
</evidence>
<name>A0A0S4LPC8_9BACT</name>
<proteinExistence type="predicted"/>
<reference evidence="1 2" key="1">
    <citation type="submission" date="2015-10" db="EMBL/GenBank/DDBJ databases">
        <authorList>
            <person name="Gilbert D.G."/>
        </authorList>
    </citation>
    <scope>NUCLEOTIDE SEQUENCE [LARGE SCALE GENOMIC DNA]</scope>
    <source>
        <strain evidence="1">COMA1</strain>
    </source>
</reference>
<accession>A0A0S4LPC8</accession>
<dbReference type="Proteomes" id="UP000199032">
    <property type="component" value="Unassembled WGS sequence"/>
</dbReference>
<dbReference type="EMBL" id="CZQA01000014">
    <property type="protein sequence ID" value="CUS39441.1"/>
    <property type="molecule type" value="Genomic_DNA"/>
</dbReference>
<dbReference type="AlphaFoldDB" id="A0A0S4LPC8"/>